<feature type="region of interest" description="Disordered" evidence="9">
    <location>
        <begin position="487"/>
        <end position="509"/>
    </location>
</feature>
<dbReference type="CDD" id="cd00775">
    <property type="entry name" value="LysRS_core"/>
    <property type="match status" value="1"/>
</dbReference>
<sequence length="707" mass="80614">MPTLDDLRKTRIEKLQELKKMGIDPYPSRVIRDQTIAEAKTKEGEDVSVVGRITGRRGHGKICFFDLVDESGQIQIVCKADKVSEKTFALMELVDLGDFLSVQGTLGKTEAGEVSVFAANFQLITKTIRPLPDKWNGLKDIEERYRQRYVDLLMNSEVKNVFLIRTKIIKFLRHYFDSHSFIEVETPILQPIYGGAAAKPFITHHNTLDTDLYLRIAVELYLKRLIIGGFEKVYELGKDFRNEGMDRGHNPEFTMLEFYWAYTDYEKLMQFTQNMLIELVQDVCQTIELDYQGIKLNFQAPWKRITYREAILEHTGVDINQADTEEKLRTMIKSKGIKVDLTGAIGYGAVLDTFYKQTTRPHLVGPLFLTDRPTDFVSLAKRLPEDPRKTASFQLLIAGREIINAYNELNDPIDQANRWKESEKLGEIGHSEHEVFDDDYIRALEYGMPPTAGWGMGIDNLVAILTNQHALKDVILFPTLRPITDEKKEQKQEEVSNKQNNHNGHSTKDIGISYPQAKKLLDEYIKDPITKMHCIESEAIMRVLARHFSEVEEEWGIIGLLHDIDWEETRTNTKLHCIRCADILRKNGGTEFLIKTIQSHGYGQGFGDAYYGPPEFKDKTREGRVQHALAAAETLTGLIVATALIQPDKKLASVKPESLIKKYKSKGFAANCKREIIAECEEINIPIDQFLGMGLKALQDIHEGLGL</sequence>
<keyword evidence="7 8" id="KW-0460">Magnesium</keyword>
<dbReference type="SUPFAM" id="SSF50249">
    <property type="entry name" value="Nucleic acid-binding proteins"/>
    <property type="match status" value="1"/>
</dbReference>
<feature type="binding site" evidence="7">
    <location>
        <position position="401"/>
    </location>
    <ligand>
        <name>Mg(2+)</name>
        <dbReference type="ChEBI" id="CHEBI:18420"/>
        <label>2</label>
    </ligand>
</feature>
<dbReference type="InterPro" id="IPR045864">
    <property type="entry name" value="aa-tRNA-synth_II/BPL/LPL"/>
</dbReference>
<dbReference type="Gene3D" id="3.30.930.10">
    <property type="entry name" value="Bira Bifunctional Protein, Domain 2"/>
    <property type="match status" value="1"/>
</dbReference>
<evidence type="ECO:0000256" key="3">
    <source>
        <dbReference type="ARBA" id="ARBA00022741"/>
    </source>
</evidence>
<dbReference type="InterPro" id="IPR018149">
    <property type="entry name" value="Lys-tRNA-synth_II_C"/>
</dbReference>
<keyword evidence="1 7" id="KW-0436">Ligase</keyword>
<dbReference type="PROSITE" id="PS50862">
    <property type="entry name" value="AA_TRNA_LIGASE_II"/>
    <property type="match status" value="1"/>
</dbReference>
<evidence type="ECO:0000256" key="9">
    <source>
        <dbReference type="SAM" id="MobiDB-lite"/>
    </source>
</evidence>
<comment type="catalytic activity">
    <reaction evidence="6 7 8">
        <text>tRNA(Lys) + L-lysine + ATP = L-lysyl-tRNA(Lys) + AMP + diphosphate</text>
        <dbReference type="Rhea" id="RHEA:20792"/>
        <dbReference type="Rhea" id="RHEA-COMP:9696"/>
        <dbReference type="Rhea" id="RHEA-COMP:9697"/>
        <dbReference type="ChEBI" id="CHEBI:30616"/>
        <dbReference type="ChEBI" id="CHEBI:32551"/>
        <dbReference type="ChEBI" id="CHEBI:33019"/>
        <dbReference type="ChEBI" id="CHEBI:78442"/>
        <dbReference type="ChEBI" id="CHEBI:78529"/>
        <dbReference type="ChEBI" id="CHEBI:456215"/>
        <dbReference type="EC" id="6.1.1.6"/>
    </reaction>
</comment>
<evidence type="ECO:0000256" key="6">
    <source>
        <dbReference type="ARBA" id="ARBA00048573"/>
    </source>
</evidence>
<feature type="domain" description="Aminoacyl-transfer RNA synthetases class-II family profile" evidence="10">
    <location>
        <begin position="162"/>
        <end position="482"/>
    </location>
</feature>
<dbReference type="NCBIfam" id="TIGR00499">
    <property type="entry name" value="lysS_bact"/>
    <property type="match status" value="1"/>
</dbReference>
<comment type="cofactor">
    <cofactor evidence="7 8">
        <name>Mg(2+)</name>
        <dbReference type="ChEBI" id="CHEBI:18420"/>
    </cofactor>
    <text evidence="7 8">Binds 3 Mg(2+) ions per subunit.</text>
</comment>
<dbReference type="Gene3D" id="2.40.50.140">
    <property type="entry name" value="Nucleic acid-binding proteins"/>
    <property type="match status" value="1"/>
</dbReference>
<dbReference type="PRINTS" id="PR00982">
    <property type="entry name" value="TRNASYNTHLYS"/>
</dbReference>
<keyword evidence="4 7" id="KW-0067">ATP-binding</keyword>
<protein>
    <recommendedName>
        <fullName evidence="7">Lysine--tRNA ligase</fullName>
        <ecNumber evidence="7">6.1.1.6</ecNumber>
    </recommendedName>
    <alternativeName>
        <fullName evidence="7">Lysyl-tRNA synthetase</fullName>
        <shortName evidence="7">LysRS</shortName>
    </alternativeName>
</protein>
<name>A0A0G1IZZ0_9BACT</name>
<organism evidence="11 12">
    <name type="scientific">Candidatus Gottesmanbacteria bacterium GW2011_GWB1_44_11c</name>
    <dbReference type="NCBI Taxonomy" id="1618447"/>
    <lineage>
        <taxon>Bacteria</taxon>
        <taxon>Candidatus Gottesmaniibacteriota</taxon>
    </lineage>
</organism>
<dbReference type="AlphaFoldDB" id="A0A0G1IZZ0"/>
<dbReference type="GO" id="GO:0000287">
    <property type="term" value="F:magnesium ion binding"/>
    <property type="evidence" value="ECO:0007669"/>
    <property type="project" value="UniProtKB-UniRule"/>
</dbReference>
<dbReference type="PANTHER" id="PTHR42918">
    <property type="entry name" value="LYSYL-TRNA SYNTHETASE"/>
    <property type="match status" value="1"/>
</dbReference>
<dbReference type="EC" id="6.1.1.6" evidence="7"/>
<evidence type="ECO:0000256" key="4">
    <source>
        <dbReference type="ARBA" id="ARBA00022840"/>
    </source>
</evidence>
<dbReference type="InterPro" id="IPR044136">
    <property type="entry name" value="Lys-tRNA-ligase_II_N"/>
</dbReference>
<keyword evidence="7" id="KW-0963">Cytoplasm</keyword>
<gene>
    <name evidence="7" type="primary">lysS</name>
    <name evidence="11" type="ORF">UW22_C0026G0017</name>
</gene>
<evidence type="ECO:0000256" key="8">
    <source>
        <dbReference type="RuleBase" id="RU000336"/>
    </source>
</evidence>
<dbReference type="PANTHER" id="PTHR42918:SF15">
    <property type="entry name" value="LYSINE--TRNA LIGASE, CHLOROPLASTIC_MITOCHONDRIAL"/>
    <property type="match status" value="1"/>
</dbReference>
<dbReference type="InterPro" id="IPR004364">
    <property type="entry name" value="Aa-tRNA-synt_II"/>
</dbReference>
<dbReference type="GO" id="GO:0004824">
    <property type="term" value="F:lysine-tRNA ligase activity"/>
    <property type="evidence" value="ECO:0007669"/>
    <property type="project" value="UniProtKB-UniRule"/>
</dbReference>
<dbReference type="Pfam" id="PF01336">
    <property type="entry name" value="tRNA_anti-codon"/>
    <property type="match status" value="1"/>
</dbReference>
<dbReference type="GO" id="GO:0005524">
    <property type="term" value="F:ATP binding"/>
    <property type="evidence" value="ECO:0007669"/>
    <property type="project" value="UniProtKB-UniRule"/>
</dbReference>
<feature type="binding site" evidence="7">
    <location>
        <position position="401"/>
    </location>
    <ligand>
        <name>Mg(2+)</name>
        <dbReference type="ChEBI" id="CHEBI:18420"/>
        <label>1</label>
    </ligand>
</feature>
<comment type="caution">
    <text evidence="7">Lacks conserved residue(s) required for the propagation of feature annotation.</text>
</comment>
<evidence type="ECO:0000313" key="12">
    <source>
        <dbReference type="Proteomes" id="UP000034617"/>
    </source>
</evidence>
<keyword evidence="3 7" id="KW-0547">Nucleotide-binding</keyword>
<dbReference type="SUPFAM" id="SSF55681">
    <property type="entry name" value="Class II aaRS and biotin synthetases"/>
    <property type="match status" value="1"/>
</dbReference>
<dbReference type="HAMAP" id="MF_00252">
    <property type="entry name" value="Lys_tRNA_synth_class2"/>
    <property type="match status" value="1"/>
</dbReference>
<evidence type="ECO:0000259" key="10">
    <source>
        <dbReference type="PROSITE" id="PS50862"/>
    </source>
</evidence>
<proteinExistence type="inferred from homology"/>
<comment type="subunit">
    <text evidence="7">Homodimer.</text>
</comment>
<evidence type="ECO:0000256" key="5">
    <source>
        <dbReference type="ARBA" id="ARBA00023146"/>
    </source>
</evidence>
<comment type="similarity">
    <text evidence="7">Belongs to the class-II aminoacyl-tRNA synthetase family.</text>
</comment>
<evidence type="ECO:0000256" key="2">
    <source>
        <dbReference type="ARBA" id="ARBA00022723"/>
    </source>
</evidence>
<dbReference type="GO" id="GO:0006430">
    <property type="term" value="P:lysyl-tRNA aminoacylation"/>
    <property type="evidence" value="ECO:0007669"/>
    <property type="project" value="UniProtKB-UniRule"/>
</dbReference>
<dbReference type="EMBL" id="LCHM01000026">
    <property type="protein sequence ID" value="KKT37382.1"/>
    <property type="molecule type" value="Genomic_DNA"/>
</dbReference>
<keyword evidence="7" id="KW-0648">Protein biosynthesis</keyword>
<dbReference type="Proteomes" id="UP000034617">
    <property type="component" value="Unassembled WGS sequence"/>
</dbReference>
<dbReference type="NCBIfam" id="NF001756">
    <property type="entry name" value="PRK00484.1"/>
    <property type="match status" value="1"/>
</dbReference>
<dbReference type="PATRIC" id="fig|1618447.3.peg.720"/>
<reference evidence="11 12" key="1">
    <citation type="journal article" date="2015" name="Nature">
        <title>rRNA introns, odd ribosomes, and small enigmatic genomes across a large radiation of phyla.</title>
        <authorList>
            <person name="Brown C.T."/>
            <person name="Hug L.A."/>
            <person name="Thomas B.C."/>
            <person name="Sharon I."/>
            <person name="Castelle C.J."/>
            <person name="Singh A."/>
            <person name="Wilkins M.J."/>
            <person name="Williams K.H."/>
            <person name="Banfield J.F."/>
        </authorList>
    </citation>
    <scope>NUCLEOTIDE SEQUENCE [LARGE SCALE GENOMIC DNA]</scope>
</reference>
<dbReference type="InterPro" id="IPR002313">
    <property type="entry name" value="Lys-tRNA-ligase_II"/>
</dbReference>
<dbReference type="GO" id="GO:0005829">
    <property type="term" value="C:cytosol"/>
    <property type="evidence" value="ECO:0007669"/>
    <property type="project" value="TreeGrafter"/>
</dbReference>
<keyword evidence="5 7" id="KW-0030">Aminoacyl-tRNA synthetase</keyword>
<dbReference type="InterPro" id="IPR012340">
    <property type="entry name" value="NA-bd_OB-fold"/>
</dbReference>
<dbReference type="CDD" id="cd04322">
    <property type="entry name" value="LysRS_N"/>
    <property type="match status" value="1"/>
</dbReference>
<dbReference type="SUPFAM" id="SSF109604">
    <property type="entry name" value="HD-domain/PDEase-like"/>
    <property type="match status" value="1"/>
</dbReference>
<evidence type="ECO:0000256" key="7">
    <source>
        <dbReference type="HAMAP-Rule" id="MF_00252"/>
    </source>
</evidence>
<evidence type="ECO:0000313" key="11">
    <source>
        <dbReference type="EMBL" id="KKT37382.1"/>
    </source>
</evidence>
<evidence type="ECO:0000256" key="1">
    <source>
        <dbReference type="ARBA" id="ARBA00022598"/>
    </source>
</evidence>
<dbReference type="InterPro" id="IPR006195">
    <property type="entry name" value="aa-tRNA-synth_II"/>
</dbReference>
<feature type="compositionally biased region" description="Basic and acidic residues" evidence="9">
    <location>
        <begin position="487"/>
        <end position="496"/>
    </location>
</feature>
<comment type="caution">
    <text evidence="11">The sequence shown here is derived from an EMBL/GenBank/DDBJ whole genome shotgun (WGS) entry which is preliminary data.</text>
</comment>
<dbReference type="Pfam" id="PF00152">
    <property type="entry name" value="tRNA-synt_2"/>
    <property type="match status" value="1"/>
</dbReference>
<keyword evidence="2 7" id="KW-0479">Metal-binding</keyword>
<accession>A0A0G1IZZ0</accession>
<dbReference type="InterPro" id="IPR004365">
    <property type="entry name" value="NA-bd_OB_tRNA"/>
</dbReference>
<comment type="subcellular location">
    <subcellularLocation>
        <location evidence="7">Cytoplasm</location>
    </subcellularLocation>
</comment>
<dbReference type="GO" id="GO:0000049">
    <property type="term" value="F:tRNA binding"/>
    <property type="evidence" value="ECO:0007669"/>
    <property type="project" value="TreeGrafter"/>
</dbReference>